<proteinExistence type="predicted"/>
<comment type="caution">
    <text evidence="1">The sequence shown here is derived from an EMBL/GenBank/DDBJ whole genome shotgun (WGS) entry which is preliminary data.</text>
</comment>
<dbReference type="EMBL" id="ANJA01001314">
    <property type="protein sequence ID" value="ETO77654.1"/>
    <property type="molecule type" value="Genomic_DNA"/>
</dbReference>
<dbReference type="AlphaFoldDB" id="A0A081AFJ3"/>
<reference evidence="1 2" key="1">
    <citation type="submission" date="2013-11" db="EMBL/GenBank/DDBJ databases">
        <title>The Genome Sequence of Phytophthora parasitica P1976.</title>
        <authorList>
            <consortium name="The Broad Institute Genomics Platform"/>
            <person name="Russ C."/>
            <person name="Tyler B."/>
            <person name="Panabieres F."/>
            <person name="Shan W."/>
            <person name="Tripathy S."/>
            <person name="Grunwald N."/>
            <person name="Machado M."/>
            <person name="Johnson C.S."/>
            <person name="Walker B."/>
            <person name="Young S."/>
            <person name="Zeng Q."/>
            <person name="Gargeya S."/>
            <person name="Fitzgerald M."/>
            <person name="Haas B."/>
            <person name="Abouelleil A."/>
            <person name="Allen A.W."/>
            <person name="Alvarado L."/>
            <person name="Arachchi H.M."/>
            <person name="Berlin A.M."/>
            <person name="Chapman S.B."/>
            <person name="Gainer-Dewar J."/>
            <person name="Goldberg J."/>
            <person name="Griggs A."/>
            <person name="Gujja S."/>
            <person name="Hansen M."/>
            <person name="Howarth C."/>
            <person name="Imamovic A."/>
            <person name="Ireland A."/>
            <person name="Larimer J."/>
            <person name="McCowan C."/>
            <person name="Murphy C."/>
            <person name="Pearson M."/>
            <person name="Poon T.W."/>
            <person name="Priest M."/>
            <person name="Roberts A."/>
            <person name="Saif S."/>
            <person name="Shea T."/>
            <person name="Sisk P."/>
            <person name="Sykes S."/>
            <person name="Wortman J."/>
            <person name="Nusbaum C."/>
            <person name="Birren B."/>
        </authorList>
    </citation>
    <scope>NUCLEOTIDE SEQUENCE [LARGE SCALE GENOMIC DNA]</scope>
    <source>
        <strain evidence="1 2">P1976</strain>
    </source>
</reference>
<sequence>MGNASDGPRICVCDNANANRNLIERVFGDGVEIKQDPFHVITRFTDKVSDSSTKRWLAGQLSAAIYDVQRNLRPPEDCEHRLAATLKALDPTAISVKQSEWEGCVASNLAQVRRGDLYAAENQYTKAGGEVRVISTSQLEAIHSKLRKLLDRVLSVEVGLRILDIFILQHNLNVGAKYHRNPKFEGTNFRSVCQAAIMCKDLISESPQVEYKRKLMATELSNATPSEIYRGNAAPPAEHRPWERLFDLIQLQTNSVEADLLAKNAPTEDIRSLLPITYSKRKYLTRENFVGLLGLEPEYDAVRQFSAQEFSLLKQLRAEQVASNQPWSNSDVVSTILYNCAVERLDNSALNIRKRGFRAVSRRIPAIDDQLKKKPIVTGQRIILTTEKNNM</sequence>
<accession>A0A081AFJ3</accession>
<dbReference type="OrthoDB" id="128216at2759"/>
<evidence type="ECO:0000313" key="1">
    <source>
        <dbReference type="EMBL" id="ETO77654.1"/>
    </source>
</evidence>
<dbReference type="Proteomes" id="UP000028582">
    <property type="component" value="Unassembled WGS sequence"/>
</dbReference>
<name>A0A081AFJ3_PHYNI</name>
<evidence type="ECO:0000313" key="2">
    <source>
        <dbReference type="Proteomes" id="UP000028582"/>
    </source>
</evidence>
<organism evidence="1 2">
    <name type="scientific">Phytophthora nicotianae P1976</name>
    <dbReference type="NCBI Taxonomy" id="1317066"/>
    <lineage>
        <taxon>Eukaryota</taxon>
        <taxon>Sar</taxon>
        <taxon>Stramenopiles</taxon>
        <taxon>Oomycota</taxon>
        <taxon>Peronosporomycetes</taxon>
        <taxon>Peronosporales</taxon>
        <taxon>Peronosporaceae</taxon>
        <taxon>Phytophthora</taxon>
    </lineage>
</organism>
<protein>
    <submittedName>
        <fullName evidence="1">Uncharacterized protein</fullName>
    </submittedName>
</protein>
<gene>
    <name evidence="1" type="ORF">F444_07172</name>
</gene>